<dbReference type="Gene3D" id="1.20.58.2190">
    <property type="match status" value="1"/>
</dbReference>
<feature type="region of interest" description="Disordered" evidence="1">
    <location>
        <begin position="277"/>
        <end position="372"/>
    </location>
</feature>
<feature type="compositionally biased region" description="Polar residues" evidence="1">
    <location>
        <begin position="292"/>
        <end position="310"/>
    </location>
</feature>
<dbReference type="OrthoDB" id="49605at2759"/>
<evidence type="ECO:0000313" key="4">
    <source>
        <dbReference type="EMBL" id="KAA8496504.1"/>
    </source>
</evidence>
<keyword evidence="4" id="KW-0482">Metalloprotease</keyword>
<accession>A0A5J4Z0M8</accession>
<dbReference type="PANTHER" id="PTHR47796">
    <property type="entry name" value="ZINC METALLOPROTEINASE-LIKE PROTEIN"/>
    <property type="match status" value="1"/>
</dbReference>
<name>A0A5J4Z0M8_PORPP</name>
<dbReference type="InterPro" id="IPR000626">
    <property type="entry name" value="Ubiquitin-like_dom"/>
</dbReference>
<dbReference type="EMBL" id="VRMN01000002">
    <property type="protein sequence ID" value="KAA8496504.1"/>
    <property type="molecule type" value="Genomic_DNA"/>
</dbReference>
<dbReference type="InterPro" id="IPR036339">
    <property type="entry name" value="PUB-like_dom_sf"/>
</dbReference>
<dbReference type="Gene3D" id="3.30.2010.10">
    <property type="entry name" value="Metalloproteases ('zincins'), catalytic domain"/>
    <property type="match status" value="1"/>
</dbReference>
<proteinExistence type="predicted"/>
<evidence type="ECO:0000259" key="3">
    <source>
        <dbReference type="PROSITE" id="PS51397"/>
    </source>
</evidence>
<dbReference type="Pfam" id="PF09409">
    <property type="entry name" value="PUB"/>
    <property type="match status" value="1"/>
</dbReference>
<dbReference type="GO" id="GO:0008237">
    <property type="term" value="F:metallopeptidase activity"/>
    <property type="evidence" value="ECO:0007669"/>
    <property type="project" value="UniProtKB-KW"/>
</dbReference>
<keyword evidence="4" id="KW-0378">Hydrolase</keyword>
<dbReference type="Pfam" id="PF08325">
    <property type="entry name" value="WLM"/>
    <property type="match status" value="1"/>
</dbReference>
<dbReference type="Gene3D" id="3.10.20.90">
    <property type="entry name" value="Phosphatidylinositol 3-kinase Catalytic Subunit, Chain A, domain 1"/>
    <property type="match status" value="1"/>
</dbReference>
<dbReference type="CDD" id="cd17039">
    <property type="entry name" value="Ubl_ubiquitin_like"/>
    <property type="match status" value="1"/>
</dbReference>
<sequence length="660" mass="72753">MGPLSDAPQGAVNIHVSSKEGTVTVRCAAPSGMLVKDLQERIQDQMGVEADLQKLIYRGRMLHQEELLMGCLGLDAAAHEQSVKLMLIASSRENVNVVQALREDKLLKGFRKPAASKYAARPRKLVAPLMSPYGFANIQALPEFEDHHKALDLLNKLAHDPGISRIMDSRQWQVGALKEMKPEGKVGVDPVCVLGFNVSAGTEIHLRLRTDDMLGFRPYWKLIEVLCHELAHNVHQEHDKNFYALMNQLLKEQKAGDWKQSTARSMDRTSAYLESKDASGFDDWEEPDGRPDTSSFEGKTAVLGTSNEGNRISYHDARESAIQAAQERVLSSSKSARRQNASESFKSKGTRAVQESGAKLNQRGPDVDEEQVGSDAAACRMDIAVTSEMPASQQAFANDARHRLVAMGFQESIVDTAVSEFGGDFDRSLEFVMAVEVDNQTISAQSGTLAEVAEGADAEDHVDRSDDPRKQLVLMGFCEKEVDVVLEECHGDFFHSLEVLVARDEATSSSAGVSFEGNPDSLRDEKMLSRDRDIALGAADGSDTAAHMQETTQEYVAKANKLVAELVDEIRSSGGHEVSLQLALDTLRTYFSNALRHPGELKFCRINSQNATFQARLGRYKHTPAVLRGAGFELDAQGYWMLRRHDPALLYIFVDAADST</sequence>
<feature type="compositionally biased region" description="Polar residues" evidence="1">
    <location>
        <begin position="329"/>
        <end position="344"/>
    </location>
</feature>
<evidence type="ECO:0000259" key="2">
    <source>
        <dbReference type="PROSITE" id="PS50053"/>
    </source>
</evidence>
<feature type="domain" description="WLM" evidence="3">
    <location>
        <begin position="126"/>
        <end position="330"/>
    </location>
</feature>
<dbReference type="GO" id="GO:0006508">
    <property type="term" value="P:proteolysis"/>
    <property type="evidence" value="ECO:0007669"/>
    <property type="project" value="UniProtKB-KW"/>
</dbReference>
<evidence type="ECO:0000313" key="5">
    <source>
        <dbReference type="Proteomes" id="UP000324585"/>
    </source>
</evidence>
<dbReference type="SMART" id="SM00580">
    <property type="entry name" value="PUG"/>
    <property type="match status" value="1"/>
</dbReference>
<dbReference type="InterPro" id="IPR018997">
    <property type="entry name" value="PUB_domain"/>
</dbReference>
<feature type="domain" description="Ubiquitin-like" evidence="2">
    <location>
        <begin position="12"/>
        <end position="68"/>
    </location>
</feature>
<reference evidence="5" key="1">
    <citation type="journal article" date="2019" name="Nat. Commun.">
        <title>Expansion of phycobilisome linker gene families in mesophilic red algae.</title>
        <authorList>
            <person name="Lee J."/>
            <person name="Kim D."/>
            <person name="Bhattacharya D."/>
            <person name="Yoon H.S."/>
        </authorList>
    </citation>
    <scope>NUCLEOTIDE SEQUENCE [LARGE SCALE GENOMIC DNA]</scope>
    <source>
        <strain evidence="5">CCMP 1328</strain>
    </source>
</reference>
<dbReference type="AlphaFoldDB" id="A0A5J4Z0M8"/>
<dbReference type="SUPFAM" id="SSF143503">
    <property type="entry name" value="PUG domain-like"/>
    <property type="match status" value="1"/>
</dbReference>
<dbReference type="InterPro" id="IPR029071">
    <property type="entry name" value="Ubiquitin-like_domsf"/>
</dbReference>
<keyword evidence="4" id="KW-0645">Protease</keyword>
<keyword evidence="5" id="KW-1185">Reference proteome</keyword>
<dbReference type="Proteomes" id="UP000324585">
    <property type="component" value="Unassembled WGS sequence"/>
</dbReference>
<dbReference type="PROSITE" id="PS50053">
    <property type="entry name" value="UBIQUITIN_2"/>
    <property type="match status" value="1"/>
</dbReference>
<dbReference type="PANTHER" id="PTHR47796:SF1">
    <property type="entry name" value="OS08G0500800 PROTEIN"/>
    <property type="match status" value="1"/>
</dbReference>
<evidence type="ECO:0000256" key="1">
    <source>
        <dbReference type="SAM" id="MobiDB-lite"/>
    </source>
</evidence>
<protein>
    <submittedName>
        <fullName evidence="4">Ubiquitin and WLM domain-containing metalloprotease</fullName>
    </submittedName>
</protein>
<comment type="caution">
    <text evidence="4">The sequence shown here is derived from an EMBL/GenBank/DDBJ whole genome shotgun (WGS) entry which is preliminary data.</text>
</comment>
<gene>
    <name evidence="4" type="ORF">FVE85_0233</name>
</gene>
<dbReference type="SUPFAM" id="SSF54236">
    <property type="entry name" value="Ubiquitin-like"/>
    <property type="match status" value="1"/>
</dbReference>
<dbReference type="InterPro" id="IPR013536">
    <property type="entry name" value="WLM_dom"/>
</dbReference>
<organism evidence="4 5">
    <name type="scientific">Porphyridium purpureum</name>
    <name type="common">Red alga</name>
    <name type="synonym">Porphyridium cruentum</name>
    <dbReference type="NCBI Taxonomy" id="35688"/>
    <lineage>
        <taxon>Eukaryota</taxon>
        <taxon>Rhodophyta</taxon>
        <taxon>Bangiophyceae</taxon>
        <taxon>Porphyridiales</taxon>
        <taxon>Porphyridiaceae</taxon>
        <taxon>Porphyridium</taxon>
    </lineage>
</organism>
<dbReference type="PROSITE" id="PS51397">
    <property type="entry name" value="WLM"/>
    <property type="match status" value="1"/>
</dbReference>